<reference evidence="3" key="1">
    <citation type="journal article" date="2014" name="Stand. Genomic Sci.">
        <title>Genome sequence of the exopolysaccharide-producing Salipiger mucosus type strain (DSM 16094(T)), a moderately halophilic member of the Roseobacter clade.</title>
        <authorList>
            <person name="Riedel T."/>
            <person name="Spring S."/>
            <person name="Fiebig A."/>
            <person name="Petersen J."/>
            <person name="Kyrpides N.C."/>
            <person name="Goker M."/>
            <person name="Klenk H.P."/>
        </authorList>
    </citation>
    <scope>NUCLEOTIDE SEQUENCE [LARGE SCALE GENOMIC DNA]</scope>
    <source>
        <strain evidence="3">DSM 16094</strain>
    </source>
</reference>
<dbReference type="EMBL" id="APVH01000013">
    <property type="protein sequence ID" value="EPX84036.1"/>
    <property type="molecule type" value="Genomic_DNA"/>
</dbReference>
<name>S9QRM1_9RHOB</name>
<gene>
    <name evidence="2" type="ORF">Salmuc_01811</name>
</gene>
<evidence type="ECO:0000256" key="1">
    <source>
        <dbReference type="SAM" id="MobiDB-lite"/>
    </source>
</evidence>
<feature type="region of interest" description="Disordered" evidence="1">
    <location>
        <begin position="20"/>
        <end position="45"/>
    </location>
</feature>
<feature type="compositionally biased region" description="Basic and acidic residues" evidence="1">
    <location>
        <begin position="28"/>
        <end position="37"/>
    </location>
</feature>
<keyword evidence="3" id="KW-1185">Reference proteome</keyword>
<comment type="caution">
    <text evidence="2">The sequence shown here is derived from an EMBL/GenBank/DDBJ whole genome shotgun (WGS) entry which is preliminary data.</text>
</comment>
<organism evidence="2 3">
    <name type="scientific">Salipiger mucosus DSM 16094</name>
    <dbReference type="NCBI Taxonomy" id="1123237"/>
    <lineage>
        <taxon>Bacteria</taxon>
        <taxon>Pseudomonadati</taxon>
        <taxon>Pseudomonadota</taxon>
        <taxon>Alphaproteobacteria</taxon>
        <taxon>Rhodobacterales</taxon>
        <taxon>Roseobacteraceae</taxon>
        <taxon>Salipiger</taxon>
    </lineage>
</organism>
<evidence type="ECO:0000313" key="3">
    <source>
        <dbReference type="Proteomes" id="UP000015347"/>
    </source>
</evidence>
<accession>S9QRM1</accession>
<sequence length="45" mass="4855">MISTLSDLESLTLGPLVEETSGNDTLFDEPRAQHFDGDGAADFEI</sequence>
<dbReference type="HOGENOM" id="CLU_3205066_0_0_5"/>
<evidence type="ECO:0000313" key="2">
    <source>
        <dbReference type="EMBL" id="EPX84036.1"/>
    </source>
</evidence>
<dbReference type="RefSeq" id="WP_020038230.1">
    <property type="nucleotide sequence ID" value="NZ_KE557274.1"/>
</dbReference>
<keyword evidence="2" id="KW-0378">Hydrolase</keyword>
<dbReference type="Proteomes" id="UP000015347">
    <property type="component" value="Unassembled WGS sequence"/>
</dbReference>
<dbReference type="AlphaFoldDB" id="S9QRM1"/>
<proteinExistence type="predicted"/>
<dbReference type="EC" id="3.1.3.1" evidence="2"/>
<protein>
    <submittedName>
        <fullName evidence="2">Alkaline phosphatase</fullName>
        <ecNumber evidence="2">3.1.3.1</ecNumber>
    </submittedName>
</protein>
<dbReference type="GO" id="GO:0004035">
    <property type="term" value="F:alkaline phosphatase activity"/>
    <property type="evidence" value="ECO:0007669"/>
    <property type="project" value="UniProtKB-EC"/>
</dbReference>